<name>A0ACC2QDD7_9NEOP</name>
<reference evidence="1" key="1">
    <citation type="submission" date="2023-03" db="EMBL/GenBank/DDBJ databases">
        <title>Chromosome-level genomes of two armyworms, Mythimna separata and Mythimna loreyi, provide insights into the biosynthesis and reception of sex pheromones.</title>
        <authorList>
            <person name="Zhao H."/>
        </authorList>
    </citation>
    <scope>NUCLEOTIDE SEQUENCE</scope>
    <source>
        <strain evidence="1">BeijingLab</strain>
    </source>
</reference>
<organism evidence="1 2">
    <name type="scientific">Mythimna loreyi</name>
    <dbReference type="NCBI Taxonomy" id="667449"/>
    <lineage>
        <taxon>Eukaryota</taxon>
        <taxon>Metazoa</taxon>
        <taxon>Ecdysozoa</taxon>
        <taxon>Arthropoda</taxon>
        <taxon>Hexapoda</taxon>
        <taxon>Insecta</taxon>
        <taxon>Pterygota</taxon>
        <taxon>Neoptera</taxon>
        <taxon>Endopterygota</taxon>
        <taxon>Lepidoptera</taxon>
        <taxon>Glossata</taxon>
        <taxon>Ditrysia</taxon>
        <taxon>Noctuoidea</taxon>
        <taxon>Noctuidae</taxon>
        <taxon>Noctuinae</taxon>
        <taxon>Hadenini</taxon>
        <taxon>Mythimna</taxon>
    </lineage>
</organism>
<sequence length="170" mass="19712">MANRITKSAINWKELEKRVPPEQRVNFFAFKGKSEAYLRRMLSSPPHPPKIDWDQYKKLLTVPGLVEKFEAAYKAFKVPYPQDKLSATVDQQWSELQPLIAKFAEENKAHIAAAEKEMARINALPKFEDMTLEMVRDVYPENALDCVNRPSFWPHTDDEQLGYTDPTTKI</sequence>
<dbReference type="EMBL" id="CM056796">
    <property type="protein sequence ID" value="KAJ8714026.1"/>
    <property type="molecule type" value="Genomic_DNA"/>
</dbReference>
<gene>
    <name evidence="1" type="ORF">PYW08_007646</name>
</gene>
<protein>
    <submittedName>
        <fullName evidence="1">Uncharacterized protein</fullName>
    </submittedName>
</protein>
<proteinExistence type="predicted"/>
<dbReference type="Proteomes" id="UP001231649">
    <property type="component" value="Chromosome 20"/>
</dbReference>
<evidence type="ECO:0000313" key="1">
    <source>
        <dbReference type="EMBL" id="KAJ8714026.1"/>
    </source>
</evidence>
<evidence type="ECO:0000313" key="2">
    <source>
        <dbReference type="Proteomes" id="UP001231649"/>
    </source>
</evidence>
<comment type="caution">
    <text evidence="1">The sequence shown here is derived from an EMBL/GenBank/DDBJ whole genome shotgun (WGS) entry which is preliminary data.</text>
</comment>
<accession>A0ACC2QDD7</accession>
<keyword evidence="2" id="KW-1185">Reference proteome</keyword>